<comment type="catalytic activity">
    <reaction evidence="7">
        <text>L-threonyl-[protein] + ATP = O-phospho-L-threonyl-[protein] + ADP + H(+)</text>
        <dbReference type="Rhea" id="RHEA:46608"/>
        <dbReference type="Rhea" id="RHEA-COMP:11060"/>
        <dbReference type="Rhea" id="RHEA-COMP:11605"/>
        <dbReference type="ChEBI" id="CHEBI:15378"/>
        <dbReference type="ChEBI" id="CHEBI:30013"/>
        <dbReference type="ChEBI" id="CHEBI:30616"/>
        <dbReference type="ChEBI" id="CHEBI:61977"/>
        <dbReference type="ChEBI" id="CHEBI:456216"/>
        <dbReference type="EC" id="2.7.11.1"/>
    </reaction>
</comment>
<feature type="binding site" evidence="9">
    <location>
        <position position="41"/>
    </location>
    <ligand>
        <name>ATP</name>
        <dbReference type="ChEBI" id="CHEBI:30616"/>
    </ligand>
</feature>
<dbReference type="PROSITE" id="PS00108">
    <property type="entry name" value="PROTEIN_KINASE_ST"/>
    <property type="match status" value="1"/>
</dbReference>
<dbReference type="SUPFAM" id="SSF56112">
    <property type="entry name" value="Protein kinase-like (PK-like)"/>
    <property type="match status" value="1"/>
</dbReference>
<evidence type="ECO:0000256" key="5">
    <source>
        <dbReference type="ARBA" id="ARBA00022777"/>
    </source>
</evidence>
<dbReference type="Proteomes" id="UP000620559">
    <property type="component" value="Unassembled WGS sequence"/>
</dbReference>
<reference evidence="12" key="1">
    <citation type="submission" date="2020-10" db="EMBL/GenBank/DDBJ databases">
        <authorList>
            <person name="Castelo-Branco R."/>
            <person name="Eusebio N."/>
            <person name="Adriana R."/>
            <person name="Vieira A."/>
            <person name="Brugerolle De Fraissinette N."/>
            <person name="Rezende De Castro R."/>
            <person name="Schneider M.P."/>
            <person name="Vasconcelos V."/>
            <person name="Leao P.N."/>
        </authorList>
    </citation>
    <scope>NUCLEOTIDE SEQUENCE</scope>
    <source>
        <strain evidence="12">LEGE 06105</strain>
    </source>
</reference>
<comment type="caution">
    <text evidence="12">The sequence shown here is derived from an EMBL/GenBank/DDBJ whole genome shotgun (WGS) entry which is preliminary data.</text>
</comment>
<evidence type="ECO:0000256" key="1">
    <source>
        <dbReference type="ARBA" id="ARBA00012513"/>
    </source>
</evidence>
<evidence type="ECO:0000256" key="3">
    <source>
        <dbReference type="ARBA" id="ARBA00022679"/>
    </source>
</evidence>
<feature type="domain" description="Protein kinase" evidence="11">
    <location>
        <begin position="10"/>
        <end position="273"/>
    </location>
</feature>
<evidence type="ECO:0000256" key="4">
    <source>
        <dbReference type="ARBA" id="ARBA00022741"/>
    </source>
</evidence>
<comment type="catalytic activity">
    <reaction evidence="8">
        <text>L-seryl-[protein] + ATP = O-phospho-L-seryl-[protein] + ADP + H(+)</text>
        <dbReference type="Rhea" id="RHEA:17989"/>
        <dbReference type="Rhea" id="RHEA-COMP:9863"/>
        <dbReference type="Rhea" id="RHEA-COMP:11604"/>
        <dbReference type="ChEBI" id="CHEBI:15378"/>
        <dbReference type="ChEBI" id="CHEBI:29999"/>
        <dbReference type="ChEBI" id="CHEBI:30616"/>
        <dbReference type="ChEBI" id="CHEBI:83421"/>
        <dbReference type="ChEBI" id="CHEBI:456216"/>
        <dbReference type="EC" id="2.7.11.1"/>
    </reaction>
</comment>
<evidence type="ECO:0000256" key="6">
    <source>
        <dbReference type="ARBA" id="ARBA00022840"/>
    </source>
</evidence>
<dbReference type="InterPro" id="IPR000719">
    <property type="entry name" value="Prot_kinase_dom"/>
</dbReference>
<keyword evidence="4 9" id="KW-0547">Nucleotide-binding</keyword>
<dbReference type="GO" id="GO:0005524">
    <property type="term" value="F:ATP binding"/>
    <property type="evidence" value="ECO:0007669"/>
    <property type="project" value="UniProtKB-UniRule"/>
</dbReference>
<dbReference type="RefSeq" id="WP_193921039.1">
    <property type="nucleotide sequence ID" value="NZ_JADEWL010000042.1"/>
</dbReference>
<evidence type="ECO:0000256" key="8">
    <source>
        <dbReference type="ARBA" id="ARBA00048679"/>
    </source>
</evidence>
<evidence type="ECO:0000313" key="13">
    <source>
        <dbReference type="Proteomes" id="UP000620559"/>
    </source>
</evidence>
<keyword evidence="6 9" id="KW-0067">ATP-binding</keyword>
<dbReference type="PROSITE" id="PS00107">
    <property type="entry name" value="PROTEIN_KINASE_ATP"/>
    <property type="match status" value="1"/>
</dbReference>
<keyword evidence="13" id="KW-1185">Reference proteome</keyword>
<evidence type="ECO:0000256" key="9">
    <source>
        <dbReference type="PROSITE-ProRule" id="PRU10141"/>
    </source>
</evidence>
<dbReference type="EMBL" id="JADEWL010000042">
    <property type="protein sequence ID" value="MBE9213816.1"/>
    <property type="molecule type" value="Genomic_DNA"/>
</dbReference>
<dbReference type="InterPro" id="IPR008271">
    <property type="entry name" value="Ser/Thr_kinase_AS"/>
</dbReference>
<feature type="region of interest" description="Disordered" evidence="10">
    <location>
        <begin position="348"/>
        <end position="459"/>
    </location>
</feature>
<keyword evidence="3" id="KW-0808">Transferase</keyword>
<evidence type="ECO:0000313" key="12">
    <source>
        <dbReference type="EMBL" id="MBE9213816.1"/>
    </source>
</evidence>
<feature type="compositionally biased region" description="Pro residues" evidence="10">
    <location>
        <begin position="410"/>
        <end position="422"/>
    </location>
</feature>
<gene>
    <name evidence="12" type="ORF">IQ247_14270</name>
</gene>
<dbReference type="CDD" id="cd14014">
    <property type="entry name" value="STKc_PknB_like"/>
    <property type="match status" value="1"/>
</dbReference>
<feature type="compositionally biased region" description="Low complexity" evidence="10">
    <location>
        <begin position="434"/>
        <end position="444"/>
    </location>
</feature>
<dbReference type="Gene3D" id="3.30.200.20">
    <property type="entry name" value="Phosphorylase Kinase, domain 1"/>
    <property type="match status" value="1"/>
</dbReference>
<evidence type="ECO:0000256" key="10">
    <source>
        <dbReference type="SAM" id="MobiDB-lite"/>
    </source>
</evidence>
<feature type="compositionally biased region" description="Pro residues" evidence="10">
    <location>
        <begin position="445"/>
        <end position="456"/>
    </location>
</feature>
<dbReference type="EC" id="2.7.11.1" evidence="1"/>
<dbReference type="InterPro" id="IPR017441">
    <property type="entry name" value="Protein_kinase_ATP_BS"/>
</dbReference>
<keyword evidence="2 12" id="KW-0723">Serine/threonine-protein kinase</keyword>
<evidence type="ECO:0000256" key="2">
    <source>
        <dbReference type="ARBA" id="ARBA00022527"/>
    </source>
</evidence>
<name>A0A8J7F0P7_9CYAN</name>
<keyword evidence="5 12" id="KW-0418">Kinase</keyword>
<evidence type="ECO:0000259" key="11">
    <source>
        <dbReference type="PROSITE" id="PS50011"/>
    </source>
</evidence>
<feature type="compositionally biased region" description="Pro residues" evidence="10">
    <location>
        <begin position="391"/>
        <end position="401"/>
    </location>
</feature>
<dbReference type="PROSITE" id="PS50011">
    <property type="entry name" value="PROTEIN_KINASE_DOM"/>
    <property type="match status" value="1"/>
</dbReference>
<dbReference type="PANTHER" id="PTHR24363:SF0">
    <property type="entry name" value="SERINE_THREONINE KINASE LIKE DOMAIN CONTAINING 1"/>
    <property type="match status" value="1"/>
</dbReference>
<dbReference type="InterPro" id="IPR011009">
    <property type="entry name" value="Kinase-like_dom_sf"/>
</dbReference>
<dbReference type="AlphaFoldDB" id="A0A8J7F0P7"/>
<protein>
    <recommendedName>
        <fullName evidence="1">non-specific serine/threonine protein kinase</fullName>
        <ecNumber evidence="1">2.7.11.1</ecNumber>
    </recommendedName>
</protein>
<dbReference type="Gene3D" id="1.10.510.10">
    <property type="entry name" value="Transferase(Phosphotransferase) domain 1"/>
    <property type="match status" value="1"/>
</dbReference>
<dbReference type="Pfam" id="PF00069">
    <property type="entry name" value="Pkinase"/>
    <property type="match status" value="1"/>
</dbReference>
<evidence type="ECO:0000256" key="7">
    <source>
        <dbReference type="ARBA" id="ARBA00047899"/>
    </source>
</evidence>
<dbReference type="GO" id="GO:0004674">
    <property type="term" value="F:protein serine/threonine kinase activity"/>
    <property type="evidence" value="ECO:0007669"/>
    <property type="project" value="UniProtKB-KW"/>
</dbReference>
<feature type="region of interest" description="Disordered" evidence="10">
    <location>
        <begin position="297"/>
        <end position="316"/>
    </location>
</feature>
<sequence>MTTKLLNNRYQVIQVLGAGGFGETFLAEDTHLPSRRRCVIKQLKPLVDDPKTYLHIQQRFEREAATLEFLGEGSDQIPNLFAYFSENGLFYLVQEWIQGQTLTNIIETQGCLDEKAVREILLSLLSVLEYVHSKGIIHRDIKPDNIIFRSSNNKPVLIDFGAVKETIRNTITSSGNPTKSMVIGTPGYMPIEQAVGRAVFATDIYSLGLTAIYLLTGKHPQELETNPQTGEILWENYAPEELSTGFKTVLNQAINPNLGIRFSTASKMLYALQSSNSTTTLPGFKTQNTQNTQKTVAVSPVGGIPGNTPVSPTSKNRLKPALIFGGLLTVGLIGGIAIANFNRQQPEEKVVISETPLPRESIDKSENNSIATPEPIFSEVEPPQPAEIQPPSQPQIAPPQPQQQLTIEPTPEPTPEFTPQPTPENNQPSLIPTSEPQPQIISTPIPSPIPQPPTPPKEIEKPLVNNTNNRTFPVFPTGVSENNVKANLGQPSKVSNGLWNTRAYLYRLQPNRVDLGLLFDRQSGILRQTEASLAQSVGENTMQNALQGMLAGNMNGDIQQGLQRVYQRQTNQYSFQTGGLKGIIQRNKEDRIYIAVWDAELH</sequence>
<dbReference type="SMART" id="SM00220">
    <property type="entry name" value="S_TKc"/>
    <property type="match status" value="1"/>
</dbReference>
<organism evidence="12 13">
    <name type="scientific">Plectonema cf. radiosum LEGE 06105</name>
    <dbReference type="NCBI Taxonomy" id="945769"/>
    <lineage>
        <taxon>Bacteria</taxon>
        <taxon>Bacillati</taxon>
        <taxon>Cyanobacteriota</taxon>
        <taxon>Cyanophyceae</taxon>
        <taxon>Oscillatoriophycideae</taxon>
        <taxon>Oscillatoriales</taxon>
        <taxon>Microcoleaceae</taxon>
        <taxon>Plectonema</taxon>
    </lineage>
</organism>
<accession>A0A8J7F0P7</accession>
<proteinExistence type="predicted"/>
<dbReference type="PANTHER" id="PTHR24363">
    <property type="entry name" value="SERINE/THREONINE PROTEIN KINASE"/>
    <property type="match status" value="1"/>
</dbReference>